<protein>
    <submittedName>
        <fullName evidence="1">Class I SAM-dependent methyltransferase</fullName>
    </submittedName>
</protein>
<dbReference type="SUPFAM" id="SSF53335">
    <property type="entry name" value="S-adenosyl-L-methionine-dependent methyltransferases"/>
    <property type="match status" value="1"/>
</dbReference>
<proteinExistence type="predicted"/>
<dbReference type="InterPro" id="IPR029063">
    <property type="entry name" value="SAM-dependent_MTases_sf"/>
</dbReference>
<keyword evidence="1" id="KW-0808">Transferase</keyword>
<keyword evidence="1" id="KW-0489">Methyltransferase</keyword>
<dbReference type="Proteomes" id="UP000823922">
    <property type="component" value="Unassembled WGS sequence"/>
</dbReference>
<dbReference type="Pfam" id="PF04445">
    <property type="entry name" value="SAM_MT"/>
    <property type="match status" value="1"/>
</dbReference>
<dbReference type="PANTHER" id="PTHR36112:SF1">
    <property type="entry name" value="RIBOSOMAL RNA SMALL SUBUNIT METHYLTRANSFERASE J"/>
    <property type="match status" value="1"/>
</dbReference>
<reference evidence="1" key="2">
    <citation type="submission" date="2021-04" db="EMBL/GenBank/DDBJ databases">
        <authorList>
            <person name="Gilroy R."/>
        </authorList>
    </citation>
    <scope>NUCLEOTIDE SEQUENCE</scope>
    <source>
        <strain evidence="1">ChiBcec1-1630</strain>
    </source>
</reference>
<dbReference type="Gene3D" id="3.40.50.150">
    <property type="entry name" value="Vaccinia Virus protein VP39"/>
    <property type="match status" value="1"/>
</dbReference>
<gene>
    <name evidence="1" type="ORF">H9926_04165</name>
</gene>
<evidence type="ECO:0000313" key="1">
    <source>
        <dbReference type="EMBL" id="HJC87194.1"/>
    </source>
</evidence>
<dbReference type="EMBL" id="DWVS01000102">
    <property type="protein sequence ID" value="HJC87194.1"/>
    <property type="molecule type" value="Genomic_DNA"/>
</dbReference>
<dbReference type="InterPro" id="IPR007536">
    <property type="entry name" value="16SrRNA_methylTrfase_J"/>
</dbReference>
<name>A0A9D2TSL9_9FIRM</name>
<comment type="caution">
    <text evidence="1">The sequence shown here is derived from an EMBL/GenBank/DDBJ whole genome shotgun (WGS) entry which is preliminary data.</text>
</comment>
<dbReference type="GO" id="GO:0008990">
    <property type="term" value="F:rRNA (guanine-N2-)-methyltransferase activity"/>
    <property type="evidence" value="ECO:0007669"/>
    <property type="project" value="InterPro"/>
</dbReference>
<reference evidence="1" key="1">
    <citation type="journal article" date="2021" name="PeerJ">
        <title>Extensive microbial diversity within the chicken gut microbiome revealed by metagenomics and culture.</title>
        <authorList>
            <person name="Gilroy R."/>
            <person name="Ravi A."/>
            <person name="Getino M."/>
            <person name="Pursley I."/>
            <person name="Horton D.L."/>
            <person name="Alikhan N.F."/>
            <person name="Baker D."/>
            <person name="Gharbi K."/>
            <person name="Hall N."/>
            <person name="Watson M."/>
            <person name="Adriaenssens E.M."/>
            <person name="Foster-Nyarko E."/>
            <person name="Jarju S."/>
            <person name="Secka A."/>
            <person name="Antonio M."/>
            <person name="Oren A."/>
            <person name="Chaudhuri R.R."/>
            <person name="La Ragione R."/>
            <person name="Hildebrand F."/>
            <person name="Pallen M.J."/>
        </authorList>
    </citation>
    <scope>NUCLEOTIDE SEQUENCE</scope>
    <source>
        <strain evidence="1">ChiBcec1-1630</strain>
    </source>
</reference>
<sequence length="220" mass="24312">MNAEGLSLVEGAHTLRGDFARFLPRLIPNNLNHELLVRAARLRGAQGPLSAVDATAGLGEDAFLLAAAGFQVWLYERNPVIAALLQDALRRGMKNPELAPVLGRMHFHRGDSIVELPRLDFAPDIVVLDPMFPDRKKSGLIRKKFQMLHQLENPCSEETELLTAAFSCHPRRIVIKRPLKGPCLAGQKPAYTLKGRAIRYDCIVPPQATGNKESTGHRDS</sequence>
<organism evidence="1 2">
    <name type="scientific">Candidatus Eisenbergiella intestinigallinarum</name>
    <dbReference type="NCBI Taxonomy" id="2838549"/>
    <lineage>
        <taxon>Bacteria</taxon>
        <taxon>Bacillati</taxon>
        <taxon>Bacillota</taxon>
        <taxon>Clostridia</taxon>
        <taxon>Lachnospirales</taxon>
        <taxon>Lachnospiraceae</taxon>
        <taxon>Eisenbergiella</taxon>
    </lineage>
</organism>
<dbReference type="AlphaFoldDB" id="A0A9D2TSL9"/>
<dbReference type="CDD" id="cd02440">
    <property type="entry name" value="AdoMet_MTases"/>
    <property type="match status" value="1"/>
</dbReference>
<accession>A0A9D2TSL9</accession>
<evidence type="ECO:0000313" key="2">
    <source>
        <dbReference type="Proteomes" id="UP000823922"/>
    </source>
</evidence>
<dbReference type="PANTHER" id="PTHR36112">
    <property type="entry name" value="RIBOSOMAL RNA SMALL SUBUNIT METHYLTRANSFERASE J"/>
    <property type="match status" value="1"/>
</dbReference>